<evidence type="ECO:0008006" key="4">
    <source>
        <dbReference type="Google" id="ProtNLM"/>
    </source>
</evidence>
<dbReference type="Proteomes" id="UP000232722">
    <property type="component" value="Unassembled WGS sequence"/>
</dbReference>
<reference evidence="2 3" key="2">
    <citation type="submission" date="2017-09" db="EMBL/GenBank/DDBJ databases">
        <title>Extensive intraspecific genome diversity in a model arbuscular mycorrhizal fungus.</title>
        <authorList>
            <person name="Chen E.C."/>
            <person name="Morin E."/>
            <person name="Beaudet D."/>
            <person name="Noel J."/>
            <person name="Ndikumana S."/>
            <person name="Charron P."/>
            <person name="St-Onge C."/>
            <person name="Giorgi J."/>
            <person name="Grigoriev I.V."/>
            <person name="Roux C."/>
            <person name="Martin F.M."/>
            <person name="Corradi N."/>
        </authorList>
    </citation>
    <scope>NUCLEOTIDE SEQUENCE [LARGE SCALE GENOMIC DNA]</scope>
    <source>
        <strain evidence="2 3">A5</strain>
    </source>
</reference>
<comment type="caution">
    <text evidence="2">The sequence shown here is derived from an EMBL/GenBank/DDBJ whole genome shotgun (WGS) entry which is preliminary data.</text>
</comment>
<reference evidence="2 3" key="1">
    <citation type="submission" date="2016-04" db="EMBL/GenBank/DDBJ databases">
        <title>Genome analyses suggest a sexual origin of heterokaryosis in a supposedly ancient asexual fungus.</title>
        <authorList>
            <person name="Ropars J."/>
            <person name="Sedzielewska K."/>
            <person name="Noel J."/>
            <person name="Charron P."/>
            <person name="Farinelli L."/>
            <person name="Marton T."/>
            <person name="Kruger M."/>
            <person name="Pelin A."/>
            <person name="Brachmann A."/>
            <person name="Corradi N."/>
        </authorList>
    </citation>
    <scope>NUCLEOTIDE SEQUENCE [LARGE SCALE GENOMIC DNA]</scope>
    <source>
        <strain evidence="2 3">A5</strain>
    </source>
</reference>
<dbReference type="EMBL" id="LLXJ01002401">
    <property type="protein sequence ID" value="PKB98954.1"/>
    <property type="molecule type" value="Genomic_DNA"/>
</dbReference>
<evidence type="ECO:0000256" key="1">
    <source>
        <dbReference type="SAM" id="MobiDB-lite"/>
    </source>
</evidence>
<evidence type="ECO:0000313" key="3">
    <source>
        <dbReference type="Proteomes" id="UP000232722"/>
    </source>
</evidence>
<dbReference type="VEuPathDB" id="FungiDB:FUN_024529"/>
<dbReference type="VEuPathDB" id="FungiDB:FUN_007520"/>
<feature type="region of interest" description="Disordered" evidence="1">
    <location>
        <begin position="1"/>
        <end position="117"/>
    </location>
</feature>
<dbReference type="VEuPathDB" id="FungiDB:FUN_004247"/>
<dbReference type="VEuPathDB" id="FungiDB:RhiirFUN_017665"/>
<accession>A0A2N0NWJ8</accession>
<name>A0A2N0NWJ8_9GLOM</name>
<organism evidence="2 3">
    <name type="scientific">Rhizophagus irregularis</name>
    <dbReference type="NCBI Taxonomy" id="588596"/>
    <lineage>
        <taxon>Eukaryota</taxon>
        <taxon>Fungi</taxon>
        <taxon>Fungi incertae sedis</taxon>
        <taxon>Mucoromycota</taxon>
        <taxon>Glomeromycotina</taxon>
        <taxon>Glomeromycetes</taxon>
        <taxon>Glomerales</taxon>
        <taxon>Glomeraceae</taxon>
        <taxon>Rhizophagus</taxon>
    </lineage>
</organism>
<dbReference type="VEuPathDB" id="FungiDB:RhiirA1_519900"/>
<proteinExistence type="predicted"/>
<feature type="compositionally biased region" description="Acidic residues" evidence="1">
    <location>
        <begin position="35"/>
        <end position="117"/>
    </location>
</feature>
<feature type="compositionally biased region" description="Basic and acidic residues" evidence="1">
    <location>
        <begin position="23"/>
        <end position="34"/>
    </location>
</feature>
<protein>
    <recommendedName>
        <fullName evidence="4">BAH domain-containing protein</fullName>
    </recommendedName>
</protein>
<evidence type="ECO:0000313" key="2">
    <source>
        <dbReference type="EMBL" id="PKB98954.1"/>
    </source>
</evidence>
<dbReference type="VEuPathDB" id="FungiDB:RhiirFUN_011265"/>
<dbReference type="AlphaFoldDB" id="A0A2N0NWJ8"/>
<sequence>MGPIVRTFSYNDSIIVSKALNADNKEGGENKLQDEMDVESDNDDNNGEDDNGNGEEENNEDDDDDNNEDDDDDNNEEDDDDDNNEDDDDGNNEDDDDDIYGGENVYYDDDGDNVDENEMEEDYDLGVDDSIIDDSSNVIFKFIHLLASMNEPPILDTAHEDTIVDSSLDNDHMSKINGSFAPYFENATFALLFCWIQKHNISTNAYNDLVEILQHQKFEVKDVVKNIRRFRQWRNRLPLMPIRTCSIKINPKKTPSTSKETKPCYYLSIRDIIQNILNNPSLYNSLYFGPGIEAEEKKEFWHRDLWAESPLFGQDKITINEEIYRPSEFAIYKENGNRKFGRIRSIVSVNDELQIKIQRIYTYDELPNNFHCHSRMNTRESQLWLVDQYLEEGSIIANTTNEIVRKIDITIVRDSTIITDGLFIKTILYKNNGRWKLRDATLDYMHPCEYSVLNPPPPQYNNLRVLKIFIDIYYDDFGGVYIQVGNMPYDMRQQLHNHFVLGFVPFGGYFEEFIRPFIRDIKRLEKGVLMNVQGINCWVVAGLGCVTADLPQGNDLTGVKRHGAIKGCRTCLAAKENATDITLDIANISRYHHITNTQFEDIITAPTQKERSDLAKEYGLHTILPILDQLQRERHLQSPQDIYHLIAGKMSKLLKLTISMLSPEGERRFIREWKSFKYPHQWSKLPNPISHLESFMMSDHLRLGMVMPFILNRFLVSNCLKPQEMEKLQVRTNLNRNQVINAIVKCWAIVAKCSRLAFKNSLTNNDYIVLEKYLKMEQKALIELFDDFVDLPNLHANCHLLRHARTFGTLTNTKVGTKEMVHRIFKNMVPRTNRKNIEFDLLKHYTTLQSIRYLADGGIDPRNLRSSIEFMNISQDFNHLFKDWFIMKNSEMDDEELLEVCSQSSQFRNIMLRKPISVRNTNIVIDTTFQIDLSLAYESFGYHASMINKTFSFYKYASYISGEAQHHLNIDDVVTIQVADYGESYAVIKGIFKHKSNDGYFYPFIYIDWFEDADKNHDKLDCPIFVLCRDDFYRNIFPLTVIDKVRKVHFVHDCNARCKDSHDSENKRYLKNDFFFEAI</sequence>
<gene>
    <name evidence="2" type="ORF">RhiirA5_430523</name>
</gene>